<dbReference type="STRING" id="574566.I0YQR2"/>
<evidence type="ECO:0000313" key="10">
    <source>
        <dbReference type="EMBL" id="EIE20731.1"/>
    </source>
</evidence>
<reference evidence="10 11" key="1">
    <citation type="journal article" date="2012" name="Genome Biol.">
        <title>The genome of the polar eukaryotic microalga coccomyxa subellipsoidea reveals traits of cold adaptation.</title>
        <authorList>
            <person name="Blanc G."/>
            <person name="Agarkova I."/>
            <person name="Grimwood J."/>
            <person name="Kuo A."/>
            <person name="Brueggeman A."/>
            <person name="Dunigan D."/>
            <person name="Gurnon J."/>
            <person name="Ladunga I."/>
            <person name="Lindquist E."/>
            <person name="Lucas S."/>
            <person name="Pangilinan J."/>
            <person name="Proschold T."/>
            <person name="Salamov A."/>
            <person name="Schmutz J."/>
            <person name="Weeks D."/>
            <person name="Yamada T."/>
            <person name="Claverie J.M."/>
            <person name="Grigoriev I."/>
            <person name="Van Etten J."/>
            <person name="Lomsadze A."/>
            <person name="Borodovsky M."/>
        </authorList>
    </citation>
    <scope>NUCLEOTIDE SEQUENCE [LARGE SCALE GENOMIC DNA]</scope>
    <source>
        <strain evidence="10 11">C-169</strain>
    </source>
</reference>
<dbReference type="OrthoDB" id="10256725at2759"/>
<evidence type="ECO:0000256" key="4">
    <source>
        <dbReference type="ARBA" id="ARBA00022801"/>
    </source>
</evidence>
<comment type="similarity">
    <text evidence="2 7">Belongs to the FBPase class 1 family.</text>
</comment>
<dbReference type="EC" id="3.1.3.11" evidence="3"/>
<gene>
    <name evidence="10" type="ORF">COCSUDRAFT_57295</name>
</gene>
<evidence type="ECO:0000256" key="2">
    <source>
        <dbReference type="ARBA" id="ARBA00010941"/>
    </source>
</evidence>
<name>I0YQR2_COCSC</name>
<dbReference type="PANTHER" id="PTHR11556:SF12">
    <property type="entry name" value="FRUCTOSE-BISPHOSPHATASE"/>
    <property type="match status" value="1"/>
</dbReference>
<dbReference type="GO" id="GO:0030388">
    <property type="term" value="P:fructose 1,6-bisphosphate metabolic process"/>
    <property type="evidence" value="ECO:0007669"/>
    <property type="project" value="TreeGrafter"/>
</dbReference>
<feature type="domain" description="Fructose-1-6-bisphosphatase class 1 C-terminal" evidence="9">
    <location>
        <begin position="232"/>
        <end position="349"/>
    </location>
</feature>
<dbReference type="PIRSF" id="PIRSF500210">
    <property type="entry name" value="FBPtase"/>
    <property type="match status" value="1"/>
</dbReference>
<comment type="caution">
    <text evidence="10">The sequence shown here is derived from an EMBL/GenBank/DDBJ whole genome shotgun (WGS) entry which is preliminary data.</text>
</comment>
<dbReference type="InterPro" id="IPR028343">
    <property type="entry name" value="FBPtase"/>
</dbReference>
<dbReference type="PANTHER" id="PTHR11556">
    <property type="entry name" value="FRUCTOSE-1,6-BISPHOSPHATASE-RELATED"/>
    <property type="match status" value="1"/>
</dbReference>
<proteinExistence type="inferred from homology"/>
<organism evidence="10 11">
    <name type="scientific">Coccomyxa subellipsoidea (strain C-169)</name>
    <name type="common">Green microalga</name>
    <dbReference type="NCBI Taxonomy" id="574566"/>
    <lineage>
        <taxon>Eukaryota</taxon>
        <taxon>Viridiplantae</taxon>
        <taxon>Chlorophyta</taxon>
        <taxon>core chlorophytes</taxon>
        <taxon>Trebouxiophyceae</taxon>
        <taxon>Trebouxiophyceae incertae sedis</taxon>
        <taxon>Coccomyxaceae</taxon>
        <taxon>Coccomyxa</taxon>
        <taxon>Coccomyxa subellipsoidea</taxon>
    </lineage>
</organism>
<dbReference type="InterPro" id="IPR044015">
    <property type="entry name" value="FBPase_C_dom"/>
</dbReference>
<evidence type="ECO:0000259" key="9">
    <source>
        <dbReference type="Pfam" id="PF18913"/>
    </source>
</evidence>
<dbReference type="RefSeq" id="XP_005645275.1">
    <property type="nucleotide sequence ID" value="XM_005645218.1"/>
</dbReference>
<dbReference type="Gene3D" id="3.30.540.10">
    <property type="entry name" value="Fructose-1,6-Bisphosphatase, subunit A, domain 1"/>
    <property type="match status" value="1"/>
</dbReference>
<dbReference type="KEGG" id="csl:COCSUDRAFT_57295"/>
<evidence type="ECO:0000313" key="11">
    <source>
        <dbReference type="Proteomes" id="UP000007264"/>
    </source>
</evidence>
<dbReference type="GO" id="GO:0005986">
    <property type="term" value="P:sucrose biosynthetic process"/>
    <property type="evidence" value="ECO:0007669"/>
    <property type="project" value="TreeGrafter"/>
</dbReference>
<dbReference type="Proteomes" id="UP000007264">
    <property type="component" value="Unassembled WGS sequence"/>
</dbReference>
<dbReference type="GO" id="GO:0006000">
    <property type="term" value="P:fructose metabolic process"/>
    <property type="evidence" value="ECO:0007669"/>
    <property type="project" value="TreeGrafter"/>
</dbReference>
<dbReference type="Pfam" id="PF18913">
    <property type="entry name" value="FBPase_C"/>
    <property type="match status" value="1"/>
</dbReference>
<dbReference type="FunFam" id="3.40.190.80:FF:000009">
    <property type="entry name" value="Fructose-1,6-bisphosphatase, chloroplastic"/>
    <property type="match status" value="1"/>
</dbReference>
<dbReference type="CDD" id="cd00354">
    <property type="entry name" value="FBPase"/>
    <property type="match status" value="1"/>
</dbReference>
<evidence type="ECO:0000256" key="5">
    <source>
        <dbReference type="ARBA" id="ARBA00023277"/>
    </source>
</evidence>
<accession>I0YQR2</accession>
<dbReference type="InterPro" id="IPR000146">
    <property type="entry name" value="FBPase_class-1"/>
</dbReference>
<keyword evidence="11" id="KW-1185">Reference proteome</keyword>
<dbReference type="AlphaFoldDB" id="I0YQR2"/>
<evidence type="ECO:0000256" key="1">
    <source>
        <dbReference type="ARBA" id="ARBA00001273"/>
    </source>
</evidence>
<keyword evidence="5 7" id="KW-0119">Carbohydrate metabolism</keyword>
<dbReference type="PIRSF" id="PIRSF000904">
    <property type="entry name" value="FBPtase_SBPase"/>
    <property type="match status" value="1"/>
</dbReference>
<evidence type="ECO:0000256" key="3">
    <source>
        <dbReference type="ARBA" id="ARBA00013093"/>
    </source>
</evidence>
<dbReference type="GeneID" id="17038710"/>
<dbReference type="Pfam" id="PF00316">
    <property type="entry name" value="FBPase"/>
    <property type="match status" value="1"/>
</dbReference>
<dbReference type="EMBL" id="AGSI01000014">
    <property type="protein sequence ID" value="EIE20731.1"/>
    <property type="molecule type" value="Genomic_DNA"/>
</dbReference>
<keyword evidence="4 7" id="KW-0378">Hydrolase</keyword>
<dbReference type="GO" id="GO:0006002">
    <property type="term" value="P:fructose 6-phosphate metabolic process"/>
    <property type="evidence" value="ECO:0007669"/>
    <property type="project" value="TreeGrafter"/>
</dbReference>
<dbReference type="GO" id="GO:0005829">
    <property type="term" value="C:cytosol"/>
    <property type="evidence" value="ECO:0007669"/>
    <property type="project" value="TreeGrafter"/>
</dbReference>
<evidence type="ECO:0000256" key="7">
    <source>
        <dbReference type="RuleBase" id="RU000508"/>
    </source>
</evidence>
<dbReference type="GO" id="GO:0006094">
    <property type="term" value="P:gluconeogenesis"/>
    <property type="evidence" value="ECO:0007669"/>
    <property type="project" value="TreeGrafter"/>
</dbReference>
<dbReference type="GO" id="GO:0042132">
    <property type="term" value="F:fructose 1,6-bisphosphate 1-phosphatase activity"/>
    <property type="evidence" value="ECO:0007669"/>
    <property type="project" value="UniProtKB-EC"/>
</dbReference>
<dbReference type="HAMAP" id="MF_01855">
    <property type="entry name" value="FBPase_class1"/>
    <property type="match status" value="1"/>
</dbReference>
<feature type="domain" description="Fructose-1-6-bisphosphatase class I N-terminal" evidence="8">
    <location>
        <begin position="38"/>
        <end position="213"/>
    </location>
</feature>
<dbReference type="Gene3D" id="3.40.190.80">
    <property type="match status" value="1"/>
</dbReference>
<evidence type="ECO:0000259" key="8">
    <source>
        <dbReference type="Pfam" id="PF00316"/>
    </source>
</evidence>
<dbReference type="PRINTS" id="PR00115">
    <property type="entry name" value="F16BPHPHTASE"/>
</dbReference>
<sequence length="362" mass="39461">MQAHALRNEGTELHTPLKGSTLAAVLAEQLSTGSSEGRREDLLFIFAALQTAVKKIAHLLSRAGIEDLFGEATAAAGSAERDKAKKLDVVANEVLKLALEGTGRVSLMASEEDDEPVSVQSACDRDGSSYVAVFDPLDGSRNIDASIPTGTIFGLYPAATRGDPTDALQRGTQQIAAAYALYSSATMLVVSWGSGVHGFTLDTTLGEFVLTHPHIRIPQRGALMLCLNLSFIYSVNDARYFDWPEGLRRYIDDIRQGKGQNPKQYSARYICSLVADFHRTLLYGGVAMNPRSHLRLVYEANPLGFLAEQAGGRASDGKRRILDIQPEKLHQRLPLFLGSPDDIAELETYEDVQQIHNPGYTV</sequence>
<dbReference type="SUPFAM" id="SSF56655">
    <property type="entry name" value="Carbohydrate phosphatase"/>
    <property type="match status" value="1"/>
</dbReference>
<comment type="catalytic activity">
    <reaction evidence="1">
        <text>beta-D-fructose 1,6-bisphosphate + H2O = beta-D-fructose 6-phosphate + phosphate</text>
        <dbReference type="Rhea" id="RHEA:11064"/>
        <dbReference type="ChEBI" id="CHEBI:15377"/>
        <dbReference type="ChEBI" id="CHEBI:32966"/>
        <dbReference type="ChEBI" id="CHEBI:43474"/>
        <dbReference type="ChEBI" id="CHEBI:57634"/>
        <dbReference type="EC" id="3.1.3.11"/>
    </reaction>
</comment>
<dbReference type="eggNOG" id="KOG1458">
    <property type="taxonomic scope" value="Eukaryota"/>
</dbReference>
<protein>
    <recommendedName>
        <fullName evidence="3">fructose-bisphosphatase</fullName>
        <ecNumber evidence="3">3.1.3.11</ecNumber>
    </recommendedName>
    <alternativeName>
        <fullName evidence="6">D-fructose-1,6-bisphosphate 1-phosphohydrolase</fullName>
    </alternativeName>
</protein>
<dbReference type="InterPro" id="IPR033391">
    <property type="entry name" value="FBPase_N"/>
</dbReference>
<evidence type="ECO:0000256" key="6">
    <source>
        <dbReference type="ARBA" id="ARBA00032973"/>
    </source>
</evidence>